<name>A0A0X3PJ21_SCHSO</name>
<protein>
    <submittedName>
        <fullName evidence="2">Uncharacterized protein</fullName>
    </submittedName>
</protein>
<sequence length="1135" mass="127228">MKKTHASLGTIGRRPTVEKEDSASLSDSFEAEKQATHEEDDQDSVIGSSYATEPLYLLSIGELVECLRTIEKIRGTSCCPSTVTKEPEDANSNMDSGLAGTSKISLCHSHGFRCRRLQTFIHAAKRVLWLHAKNVRIETVFSNFVELSNAVDKVTEEEYEKVYYTAAGGEHTGHDSCVFLSMLSAAPIYSTPSSEKTKISCVRNICEGLRQGLSLISRTQALLHKDLGSWVDLDAFMQDPFQQHFQSLLLMSVLIAASHLVNAGLFLLTQSELTRYTHNDLWEITRGMEELSILEEIVQEEMDIQRQQEIRHLLLCFSSQSDTIRWDSSQLYSTLSRASLLADPVDKLRPASVGHIIYLLAKYRSQVLARYLSYLILQSPIDGHYEESVCSIIARESVRCEYEFCSNFLDVTSQSTELLRNLRRLQHLAPLSAVEKGGSSLRSILSNHSKTRKKSTSEPLEEVSVAPAAKPSVSNEVVYASTTAKRSPAEGSSTCGSLAAIGGKCVPFSKMESLDNFISSFMLQTPPGNMKATQEISKNRTSRSERQTGSHMQLDDEAAGVPSSRKRLIQWSDYCEVSLRHQVVGRYLQLVWTGASSHFDANFQSVCPSVKCKWQTEEELSNWSSEKPNGIALNVVKTWPLLSARGIWEMSKTLRNLKDIEKLPGDLRRGLLRQADLLHSASHRLSWDSWVNTCKNGVTTCNQYPFASSEEQAGFYTFLEDEVFCALENLRKQAYSAFKEVKNRLPQKFWTRTDKLCPMDVNETDAGKITSFRQLRFTLTRCFTSLEVFIGQRLIVNLPKPEACESEDLVQAFSACCELRDCISLAFLLHQILLAQEEANKAESMSADSSLNESDKSTLLTSMASARSEYFLINRFRSRLCQDSLVLRKLVLSVVTSQENLSFNEFDNIPSLLNTLDIILLLFVNNWVPVSKVRSISETETSEHGRSETSAELDILVSSNAISICMQSIIKILFLEVGRQLNQAWSRLSNEEMQGLHEKLMLCLDRLADLPSAKETKNLLEHFHGFTEHFQQTFVQAADSTVSVPHSHLKSCDVHRASTSTVPIVYPREPKTGSASSSASLGPIQTMAKVRKYLTSSVSRNITHTSVVSRLETLSLNMKSYFTNEDLSTKSPRHC</sequence>
<dbReference type="EMBL" id="GEEE01011461">
    <property type="protein sequence ID" value="JAP51764.1"/>
    <property type="molecule type" value="Transcribed_RNA"/>
</dbReference>
<accession>A0A0X3PJ21</accession>
<organism evidence="2">
    <name type="scientific">Schistocephalus solidus</name>
    <name type="common">Tapeworm</name>
    <dbReference type="NCBI Taxonomy" id="70667"/>
    <lineage>
        <taxon>Eukaryota</taxon>
        <taxon>Metazoa</taxon>
        <taxon>Spiralia</taxon>
        <taxon>Lophotrochozoa</taxon>
        <taxon>Platyhelminthes</taxon>
        <taxon>Cestoda</taxon>
        <taxon>Eucestoda</taxon>
        <taxon>Diphyllobothriidea</taxon>
        <taxon>Diphyllobothriidae</taxon>
        <taxon>Schistocephalus</taxon>
    </lineage>
</organism>
<dbReference type="AlphaFoldDB" id="A0A0X3PJ21"/>
<feature type="region of interest" description="Disordered" evidence="1">
    <location>
        <begin position="528"/>
        <end position="559"/>
    </location>
</feature>
<evidence type="ECO:0000313" key="2">
    <source>
        <dbReference type="EMBL" id="JAP51764.1"/>
    </source>
</evidence>
<feature type="region of interest" description="Disordered" evidence="1">
    <location>
        <begin position="1"/>
        <end position="44"/>
    </location>
</feature>
<feature type="region of interest" description="Disordered" evidence="1">
    <location>
        <begin position="444"/>
        <end position="467"/>
    </location>
</feature>
<proteinExistence type="predicted"/>
<evidence type="ECO:0000256" key="1">
    <source>
        <dbReference type="SAM" id="MobiDB-lite"/>
    </source>
</evidence>
<reference evidence="2" key="1">
    <citation type="submission" date="2016-01" db="EMBL/GenBank/DDBJ databases">
        <title>Reference transcriptome for the parasite Schistocephalus solidus: insights into the molecular evolution of parasitism.</title>
        <authorList>
            <person name="Hebert F.O."/>
            <person name="Grambauer S."/>
            <person name="Barber I."/>
            <person name="Landry C.R."/>
            <person name="Aubin-Horth N."/>
        </authorList>
    </citation>
    <scope>NUCLEOTIDE SEQUENCE</scope>
</reference>
<gene>
    <name evidence="2" type="ORF">TR120423</name>
</gene>